<proteinExistence type="predicted"/>
<dbReference type="SMART" id="SM00855">
    <property type="entry name" value="PGAM"/>
    <property type="match status" value="1"/>
</dbReference>
<protein>
    <submittedName>
        <fullName evidence="3">Sedoheptulose 1,7-bisphosphatase</fullName>
    </submittedName>
</protein>
<dbReference type="Pfam" id="PF00300">
    <property type="entry name" value="His_Phos_1"/>
    <property type="match status" value="1"/>
</dbReference>
<organism evidence="3 4">
    <name type="scientific">Lachnellula subtilissima</name>
    <dbReference type="NCBI Taxonomy" id="602034"/>
    <lineage>
        <taxon>Eukaryota</taxon>
        <taxon>Fungi</taxon>
        <taxon>Dikarya</taxon>
        <taxon>Ascomycota</taxon>
        <taxon>Pezizomycotina</taxon>
        <taxon>Leotiomycetes</taxon>
        <taxon>Helotiales</taxon>
        <taxon>Lachnaceae</taxon>
        <taxon>Lachnellula</taxon>
    </lineage>
</organism>
<dbReference type="OrthoDB" id="4818801at2759"/>
<dbReference type="GO" id="GO:0046390">
    <property type="term" value="P:ribose phosphate biosynthetic process"/>
    <property type="evidence" value="ECO:0007669"/>
    <property type="project" value="TreeGrafter"/>
</dbReference>
<keyword evidence="4" id="KW-1185">Reference proteome</keyword>
<dbReference type="Gene3D" id="3.40.50.1240">
    <property type="entry name" value="Phosphoglycerate mutase-like"/>
    <property type="match status" value="1"/>
</dbReference>
<evidence type="ECO:0000313" key="4">
    <source>
        <dbReference type="Proteomes" id="UP000462212"/>
    </source>
</evidence>
<feature type="active site" description="Tele-phosphohistidine intermediate" evidence="1">
    <location>
        <position position="16"/>
    </location>
</feature>
<evidence type="ECO:0000313" key="3">
    <source>
        <dbReference type="EMBL" id="TVY35934.1"/>
    </source>
</evidence>
<dbReference type="Proteomes" id="UP000462212">
    <property type="component" value="Unassembled WGS sequence"/>
</dbReference>
<dbReference type="AlphaFoldDB" id="A0A8H8U936"/>
<dbReference type="EMBL" id="QGMJ01000476">
    <property type="protein sequence ID" value="TVY35934.1"/>
    <property type="molecule type" value="Genomic_DNA"/>
</dbReference>
<gene>
    <name evidence="3" type="primary">SHB17_0</name>
    <name evidence="3" type="ORF">LSUB1_G005756</name>
</gene>
<feature type="active site" description="Proton donor/acceptor" evidence="1">
    <location>
        <position position="103"/>
    </location>
</feature>
<dbReference type="GO" id="GO:0050278">
    <property type="term" value="F:sedoheptulose-bisphosphatase activity"/>
    <property type="evidence" value="ECO:0007669"/>
    <property type="project" value="TreeGrafter"/>
</dbReference>
<name>A0A8H8U936_9HELO</name>
<feature type="binding site" evidence="2">
    <location>
        <begin position="103"/>
        <end position="106"/>
    </location>
    <ligand>
        <name>substrate</name>
    </ligand>
</feature>
<reference evidence="3 4" key="1">
    <citation type="submission" date="2018-05" db="EMBL/GenBank/DDBJ databases">
        <title>Genome sequencing and assembly of the regulated plant pathogen Lachnellula willkommii and related sister species for the development of diagnostic species identification markers.</title>
        <authorList>
            <person name="Giroux E."/>
            <person name="Bilodeau G."/>
        </authorList>
    </citation>
    <scope>NUCLEOTIDE SEQUENCE [LARGE SCALE GENOMIC DNA]</scope>
    <source>
        <strain evidence="3 4">CBS 197.66</strain>
    </source>
</reference>
<dbReference type="InterPro" id="IPR013078">
    <property type="entry name" value="His_Pase_superF_clade-1"/>
</dbReference>
<evidence type="ECO:0000256" key="1">
    <source>
        <dbReference type="PIRSR" id="PIRSR613078-1"/>
    </source>
</evidence>
<dbReference type="InterPro" id="IPR050275">
    <property type="entry name" value="PGM_Phosphatase"/>
</dbReference>
<feature type="binding site" evidence="2">
    <location>
        <begin position="28"/>
        <end position="29"/>
    </location>
    <ligand>
        <name>substrate</name>
    </ligand>
</feature>
<dbReference type="SUPFAM" id="SSF53254">
    <property type="entry name" value="Phosphoglycerate mutase-like"/>
    <property type="match status" value="1"/>
</dbReference>
<comment type="caution">
    <text evidence="3">The sequence shown here is derived from an EMBL/GenBank/DDBJ whole genome shotgun (WGS) entry which is preliminary data.</text>
</comment>
<dbReference type="PANTHER" id="PTHR48100:SF15">
    <property type="entry name" value="SEDOHEPTULOSE 1,7-BISPHOSPHATASE"/>
    <property type="match status" value="1"/>
</dbReference>
<dbReference type="InterPro" id="IPR029033">
    <property type="entry name" value="His_PPase_superfam"/>
</dbReference>
<accession>A0A8H8U936</accession>
<evidence type="ECO:0000256" key="2">
    <source>
        <dbReference type="PIRSR" id="PIRSR613078-2"/>
    </source>
</evidence>
<dbReference type="CDD" id="cd07067">
    <property type="entry name" value="HP_PGM_like"/>
    <property type="match status" value="1"/>
</dbReference>
<dbReference type="PANTHER" id="PTHR48100">
    <property type="entry name" value="BROAD-SPECIFICITY PHOSPHATASE YOR283W-RELATED"/>
    <property type="match status" value="1"/>
</dbReference>
<feature type="binding site" evidence="2">
    <location>
        <position position="72"/>
    </location>
    <ligand>
        <name>substrate</name>
    </ligand>
</feature>
<sequence>MSDANATTPRVFIARHGETEWTINGRCTGNAEIPLTLNGKSQVQGTGDVLVGEGKLIDPSKLTHIFTSPRKRAVDTLEMLLGPSQKERLEKEGKVTVTEDITEWDYGDYEGLKPNEIHENRAKRGLPKWDIWTQGCEGGESAEAVQQRLDRLIGEIYKLQIPHMDGKSGQASDVLIVAHGHILRAFTKRWLLYAMDFPFTMMMEPGAIGIMSYAHHNVKEPAILVGMAFPQTK</sequence>